<evidence type="ECO:0000256" key="1">
    <source>
        <dbReference type="SAM" id="MobiDB-lite"/>
    </source>
</evidence>
<feature type="signal peptide" evidence="2">
    <location>
        <begin position="1"/>
        <end position="24"/>
    </location>
</feature>
<evidence type="ECO:0000313" key="4">
    <source>
        <dbReference type="Proteomes" id="UP000239471"/>
    </source>
</evidence>
<evidence type="ECO:0000313" key="3">
    <source>
        <dbReference type="EMBL" id="PRR79499.1"/>
    </source>
</evidence>
<accession>A0A2T0B6I2</accession>
<reference evidence="3 4" key="1">
    <citation type="submission" date="2018-03" db="EMBL/GenBank/DDBJ databases">
        <title>Genome sequence of Clostridium vincentii DSM 10228.</title>
        <authorList>
            <person name="Poehlein A."/>
            <person name="Daniel R."/>
        </authorList>
    </citation>
    <scope>NUCLEOTIDE SEQUENCE [LARGE SCALE GENOMIC DNA]</scope>
    <source>
        <strain evidence="3 4">DSM 10228</strain>
    </source>
</reference>
<dbReference type="RefSeq" id="WP_106061272.1">
    <property type="nucleotide sequence ID" value="NZ_PVXQ01000064.1"/>
</dbReference>
<proteinExistence type="predicted"/>
<keyword evidence="2" id="KW-0732">Signal</keyword>
<feature type="region of interest" description="Disordered" evidence="1">
    <location>
        <begin position="113"/>
        <end position="160"/>
    </location>
</feature>
<sequence length="160" mass="17440">MKKKNIIITLAITMMVGTGITAYASTTPDSTPRNNGTMENCIGTRGERATQLRGQDILTNLLKSKGVEDEEINSALDSGKSLHTLLTDKGVTAEEIKEYMLTEKIKNIDEAVTNGTMTNESGEESKTRITENSANCETPGEGTGKMKDSDNRGYMNRNNK</sequence>
<name>A0A2T0B6I2_9CLOT</name>
<gene>
    <name evidence="3" type="ORF">CLVI_33440</name>
</gene>
<protein>
    <submittedName>
        <fullName evidence="3">Uncharacterized protein</fullName>
    </submittedName>
</protein>
<evidence type="ECO:0000256" key="2">
    <source>
        <dbReference type="SAM" id="SignalP"/>
    </source>
</evidence>
<dbReference type="EMBL" id="PVXQ01000064">
    <property type="protein sequence ID" value="PRR79499.1"/>
    <property type="molecule type" value="Genomic_DNA"/>
</dbReference>
<organism evidence="3 4">
    <name type="scientific">Clostridium vincentii</name>
    <dbReference type="NCBI Taxonomy" id="52704"/>
    <lineage>
        <taxon>Bacteria</taxon>
        <taxon>Bacillati</taxon>
        <taxon>Bacillota</taxon>
        <taxon>Clostridia</taxon>
        <taxon>Eubacteriales</taxon>
        <taxon>Clostridiaceae</taxon>
        <taxon>Clostridium</taxon>
    </lineage>
</organism>
<dbReference type="AlphaFoldDB" id="A0A2T0B6I2"/>
<feature type="chain" id="PRO_5015556649" evidence="2">
    <location>
        <begin position="25"/>
        <end position="160"/>
    </location>
</feature>
<keyword evidence="4" id="KW-1185">Reference proteome</keyword>
<dbReference type="Proteomes" id="UP000239471">
    <property type="component" value="Unassembled WGS sequence"/>
</dbReference>
<comment type="caution">
    <text evidence="3">The sequence shown here is derived from an EMBL/GenBank/DDBJ whole genome shotgun (WGS) entry which is preliminary data.</text>
</comment>
<dbReference type="OrthoDB" id="1935875at2"/>